<dbReference type="PANTHER" id="PTHR43002">
    <property type="entry name" value="GLYCOGEN DEBRANCHING ENZYME"/>
    <property type="match status" value="1"/>
</dbReference>
<evidence type="ECO:0000313" key="7">
    <source>
        <dbReference type="Proteomes" id="UP000240912"/>
    </source>
</evidence>
<feature type="region of interest" description="Disordered" evidence="4">
    <location>
        <begin position="482"/>
        <end position="501"/>
    </location>
</feature>
<evidence type="ECO:0000313" key="6">
    <source>
        <dbReference type="EMBL" id="PST82814.1"/>
    </source>
</evidence>
<keyword evidence="7" id="KW-1185">Reference proteome</keyword>
<dbReference type="NCBIfam" id="TIGR02100">
    <property type="entry name" value="glgX_debranch"/>
    <property type="match status" value="1"/>
</dbReference>
<sequence>MLQANDEQLAQLPGSDYPLGANWDGGGVNFAVYAQNASRVWLCLFDEAASGAERVRVPLHKFTHGVWHGYFPDLRPGQLYGFRAEGPYQPEAGERYNVNKLLLDPYARSISGELKWDDALFGYELGHESGDLTFSDKDSAPFMPKCVVIDQQFDWQNDRMPRLARERSVIYEAHVKGLSQLHPDVPEELRGTYAGIAHPAMIGYLRDLGINTIELLPVHTFVSDHHLHERGLSNYWGYNSIGFFAPDRRYASGSEPGSEVAEFKEMVRRLHEAGIEVILDVVYNHTGEGNHMGPTLCFRGLDNHGYYRLEPGQARYYRDYTGTGNTLNTTVPNVLRLIMDSLRYWITEMHVDGFRFDLASTLAREQFDVSRDSAFLDIIYQDPVISQVKLIAEPWDVGDGGYQVGNFPQGWSEWNGKFRDCWRRFWRGDEGTIGEVSCRFLGSPDLYQADSRMPSASINFITAHDGFSLYDLVSYNEKHNAANGEENQDGESENLSWNCGAEGETEDEQVLNLRRRQQRNLLCGLLLSQGTPMMTAGAECGKTQNGNNNAYCQDNEISWLDWERRDHDLYAFTRALLAFRRDNPILSQDNWIMGDRASSTDARTVAWFTPEGGEMKTKHWHEAHRKTLCIFLTQRASNHDMAAATLYLIFNASHEAINVTFPRRAYKRSWELAFASLEPQEQEALTWQQSVNCPPHCVLVFRSREK</sequence>
<dbReference type="InterPro" id="IPR011837">
    <property type="entry name" value="Glycogen_debranch_GlgX"/>
</dbReference>
<evidence type="ECO:0000256" key="2">
    <source>
        <dbReference type="ARBA" id="ARBA00022801"/>
    </source>
</evidence>
<dbReference type="OrthoDB" id="9761875at2"/>
<dbReference type="SUPFAM" id="SSF51011">
    <property type="entry name" value="Glycosyl hydrolase domain"/>
    <property type="match status" value="1"/>
</dbReference>
<keyword evidence="2" id="KW-0378">Hydrolase</keyword>
<dbReference type="CDD" id="cd02856">
    <property type="entry name" value="E_set_GDE_Isoamylase_N"/>
    <property type="match status" value="1"/>
</dbReference>
<evidence type="ECO:0000256" key="4">
    <source>
        <dbReference type="SAM" id="MobiDB-lite"/>
    </source>
</evidence>
<reference evidence="6 7" key="1">
    <citation type="submission" date="2018-03" db="EMBL/GenBank/DDBJ databases">
        <authorList>
            <person name="Keele B.F."/>
        </authorList>
    </citation>
    <scope>NUCLEOTIDE SEQUENCE [LARGE SCALE GENOMIC DNA]</scope>
    <source>
        <strain evidence="6 7">YL28-9</strain>
    </source>
</reference>
<dbReference type="Proteomes" id="UP000240912">
    <property type="component" value="Unassembled WGS sequence"/>
</dbReference>
<organism evidence="6 7">
    <name type="scientific">Pedobacter yulinensis</name>
    <dbReference type="NCBI Taxonomy" id="2126353"/>
    <lineage>
        <taxon>Bacteria</taxon>
        <taxon>Pseudomonadati</taxon>
        <taxon>Bacteroidota</taxon>
        <taxon>Sphingobacteriia</taxon>
        <taxon>Sphingobacteriales</taxon>
        <taxon>Sphingobacteriaceae</taxon>
        <taxon>Pedobacter</taxon>
    </lineage>
</organism>
<dbReference type="SUPFAM" id="SSF51445">
    <property type="entry name" value="(Trans)glycosidases"/>
    <property type="match status" value="1"/>
</dbReference>
<evidence type="ECO:0000256" key="1">
    <source>
        <dbReference type="ARBA" id="ARBA00008061"/>
    </source>
</evidence>
<feature type="domain" description="Glycosyl hydrolase family 13 catalytic" evidence="5">
    <location>
        <begin position="180"/>
        <end position="580"/>
    </location>
</feature>
<dbReference type="Pfam" id="PF00128">
    <property type="entry name" value="Alpha-amylase"/>
    <property type="match status" value="1"/>
</dbReference>
<dbReference type="Gene3D" id="3.20.20.80">
    <property type="entry name" value="Glycosidases"/>
    <property type="match status" value="1"/>
</dbReference>
<dbReference type="GO" id="GO:0004135">
    <property type="term" value="F:amylo-alpha-1,6-glucosidase activity"/>
    <property type="evidence" value="ECO:0007669"/>
    <property type="project" value="InterPro"/>
</dbReference>
<evidence type="ECO:0000256" key="3">
    <source>
        <dbReference type="ARBA" id="ARBA00023295"/>
    </source>
</evidence>
<dbReference type="Pfam" id="PF02922">
    <property type="entry name" value="CBM_48"/>
    <property type="match status" value="1"/>
</dbReference>
<dbReference type="EMBL" id="PYLS01000005">
    <property type="protein sequence ID" value="PST82814.1"/>
    <property type="molecule type" value="Genomic_DNA"/>
</dbReference>
<comment type="caution">
    <text evidence="6">The sequence shown here is derived from an EMBL/GenBank/DDBJ whole genome shotgun (WGS) entry which is preliminary data.</text>
</comment>
<dbReference type="InterPro" id="IPR044505">
    <property type="entry name" value="GlgX_Isoamylase_N_E_set"/>
</dbReference>
<dbReference type="Gene3D" id="2.60.40.1180">
    <property type="entry name" value="Golgi alpha-mannosidase II"/>
    <property type="match status" value="1"/>
</dbReference>
<dbReference type="Gene3D" id="2.60.40.10">
    <property type="entry name" value="Immunoglobulins"/>
    <property type="match status" value="1"/>
</dbReference>
<proteinExistence type="inferred from homology"/>
<dbReference type="CDD" id="cd11326">
    <property type="entry name" value="AmyAc_Glg_debranch"/>
    <property type="match status" value="1"/>
</dbReference>
<dbReference type="InterPro" id="IPR004193">
    <property type="entry name" value="Glyco_hydro_13_N"/>
</dbReference>
<dbReference type="GO" id="GO:0005980">
    <property type="term" value="P:glycogen catabolic process"/>
    <property type="evidence" value="ECO:0007669"/>
    <property type="project" value="InterPro"/>
</dbReference>
<protein>
    <submittedName>
        <fullName evidence="6">Glycogen debranching enzyme GlgX</fullName>
    </submittedName>
</protein>
<dbReference type="InterPro" id="IPR013783">
    <property type="entry name" value="Ig-like_fold"/>
</dbReference>
<gene>
    <name evidence="6" type="primary">glgX</name>
    <name evidence="6" type="ORF">C7T94_09225</name>
</gene>
<dbReference type="SUPFAM" id="SSF81296">
    <property type="entry name" value="E set domains"/>
    <property type="match status" value="1"/>
</dbReference>
<accession>A0A2T3HK58</accession>
<dbReference type="InterPro" id="IPR014756">
    <property type="entry name" value="Ig_E-set"/>
</dbReference>
<name>A0A2T3HK58_9SPHI</name>
<dbReference type="InterPro" id="IPR006047">
    <property type="entry name" value="GH13_cat_dom"/>
</dbReference>
<dbReference type="InterPro" id="IPR013780">
    <property type="entry name" value="Glyco_hydro_b"/>
</dbReference>
<comment type="similarity">
    <text evidence="1">Belongs to the glycosyl hydrolase 13 family.</text>
</comment>
<dbReference type="SMART" id="SM00642">
    <property type="entry name" value="Aamy"/>
    <property type="match status" value="1"/>
</dbReference>
<dbReference type="InterPro" id="IPR017853">
    <property type="entry name" value="GH"/>
</dbReference>
<dbReference type="AlphaFoldDB" id="A0A2T3HK58"/>
<keyword evidence="3" id="KW-0326">Glycosidase</keyword>
<evidence type="ECO:0000259" key="5">
    <source>
        <dbReference type="SMART" id="SM00642"/>
    </source>
</evidence>